<dbReference type="CDD" id="cd01142">
    <property type="entry name" value="TroA_e"/>
    <property type="match status" value="1"/>
</dbReference>
<reference evidence="2 3" key="1">
    <citation type="submission" date="2008-08" db="EMBL/GenBank/DDBJ databases">
        <authorList>
            <person name="Madupu R."/>
            <person name="Durkin A.S."/>
            <person name="Torralba M."/>
            <person name="Methe B."/>
            <person name="Sutton G.G."/>
            <person name="Strausberg R.L."/>
            <person name="Nelson K.E."/>
        </authorList>
    </citation>
    <scope>NUCLEOTIDE SEQUENCE [LARGE SCALE GENOMIC DNA]</scope>
    <source>
        <strain evidence="2 3">RM3267</strain>
    </source>
</reference>
<dbReference type="Pfam" id="PF01497">
    <property type="entry name" value="Peripla_BP_2"/>
    <property type="match status" value="1"/>
</dbReference>
<dbReference type="PANTHER" id="PTHR30535:SF34">
    <property type="entry name" value="MOLYBDATE-BINDING PROTEIN MOLA"/>
    <property type="match status" value="1"/>
</dbReference>
<comment type="caution">
    <text evidence="2">The sequence shown here is derived from an EMBL/GenBank/DDBJ whole genome shotgun (WGS) entry which is preliminary data.</text>
</comment>
<dbReference type="STRING" id="553218.CAMRE0001_2551"/>
<evidence type="ECO:0000259" key="1">
    <source>
        <dbReference type="PROSITE" id="PS50983"/>
    </source>
</evidence>
<sequence length="377" mass="41697">MAGKFKSRPCPHQISLPLKFCFNMLFCKIKKLYFIRRKSMKKLLSALILSAAVVLGAEVKTLTDMTGNEVKIPANVERIAALWHANNQIILVLGGMDKVVTTTDLIKKNKWFAQIYPRVKDLPAALNGNDIQIEELVKLAPDAVVVSNKNFQENLAKNGFNAVNAIFRDYDDMKKSVLLTAQIIGGDAASKAKELNENLDANIALVSERTSKLEDAKRPKVLHIVGGANLLKIDGTKTIIDTWIKYAGGKNAVQKDGSMIEITAEEIVSSDPDIIIVGGANNQKAVEKIYADPVFAGLKAVKDKKVYGNPKGVFSWDRYGAESALQILWAAKTIQPELFTDIDVKAETKAFYKKFMNYELSDAEFEYILKGLNPEGK</sequence>
<name>B9D3T7_CAMRE</name>
<accession>B9D3T7</accession>
<dbReference type="EMBL" id="ACFU01000022">
    <property type="protein sequence ID" value="EEF13355.1"/>
    <property type="molecule type" value="Genomic_DNA"/>
</dbReference>
<dbReference type="Gene3D" id="3.40.50.1980">
    <property type="entry name" value="Nitrogenase molybdenum iron protein domain"/>
    <property type="match status" value="2"/>
</dbReference>
<dbReference type="PROSITE" id="PS50983">
    <property type="entry name" value="FE_B12_PBP"/>
    <property type="match status" value="1"/>
</dbReference>
<dbReference type="eggNOG" id="COG0614">
    <property type="taxonomic scope" value="Bacteria"/>
</dbReference>
<organism evidence="2 3">
    <name type="scientific">Campylobacter rectus RM3267</name>
    <dbReference type="NCBI Taxonomy" id="553218"/>
    <lineage>
        <taxon>Bacteria</taxon>
        <taxon>Pseudomonadati</taxon>
        <taxon>Campylobacterota</taxon>
        <taxon>Epsilonproteobacteria</taxon>
        <taxon>Campylobacterales</taxon>
        <taxon>Campylobacteraceae</taxon>
        <taxon>Campylobacter</taxon>
    </lineage>
</organism>
<evidence type="ECO:0000313" key="2">
    <source>
        <dbReference type="EMBL" id="EEF13355.1"/>
    </source>
</evidence>
<dbReference type="Gene3D" id="1.20.58.2180">
    <property type="match status" value="1"/>
</dbReference>
<dbReference type="PANTHER" id="PTHR30535">
    <property type="entry name" value="VITAMIN B12-BINDING PROTEIN"/>
    <property type="match status" value="1"/>
</dbReference>
<dbReference type="AlphaFoldDB" id="B9D3T7"/>
<evidence type="ECO:0000313" key="3">
    <source>
        <dbReference type="Proteomes" id="UP000003082"/>
    </source>
</evidence>
<dbReference type="SUPFAM" id="SSF53807">
    <property type="entry name" value="Helical backbone' metal receptor"/>
    <property type="match status" value="1"/>
</dbReference>
<dbReference type="InterPro" id="IPR050902">
    <property type="entry name" value="ABC_Transporter_SBP"/>
</dbReference>
<gene>
    <name evidence="2" type="ORF">CAMRE0001_2551</name>
</gene>
<proteinExistence type="predicted"/>
<feature type="domain" description="Fe/B12 periplasmic-binding" evidence="1">
    <location>
        <begin position="78"/>
        <end position="342"/>
    </location>
</feature>
<protein>
    <submittedName>
        <fullName evidence="2">Periplasmic binding protein</fullName>
    </submittedName>
</protein>
<keyword evidence="3" id="KW-1185">Reference proteome</keyword>
<dbReference type="Proteomes" id="UP000003082">
    <property type="component" value="Unassembled WGS sequence"/>
</dbReference>
<dbReference type="InterPro" id="IPR002491">
    <property type="entry name" value="ABC_transptr_periplasmic_BD"/>
</dbReference>